<evidence type="ECO:0000256" key="4">
    <source>
        <dbReference type="ARBA" id="ARBA00022840"/>
    </source>
</evidence>
<name>A0A544TMV2_9BACI</name>
<keyword evidence="10" id="KW-1185">Reference proteome</keyword>
<dbReference type="RefSeq" id="WP_142604816.1">
    <property type="nucleotide sequence ID" value="NZ_VDGG01000001.1"/>
</dbReference>
<protein>
    <recommendedName>
        <fullName evidence="7">Spermidine/putrescine import ATP-binding protein PotA</fullName>
        <ecNumber evidence="7">7.6.2.11</ecNumber>
    </recommendedName>
</protein>
<feature type="domain" description="ABC transporter" evidence="8">
    <location>
        <begin position="7"/>
        <end position="237"/>
    </location>
</feature>
<dbReference type="GO" id="GO:0015417">
    <property type="term" value="F:ABC-type polyamine transporter activity"/>
    <property type="evidence" value="ECO:0007669"/>
    <property type="project" value="UniProtKB-EC"/>
</dbReference>
<gene>
    <name evidence="7" type="primary">potA</name>
    <name evidence="9" type="ORF">FG383_00080</name>
</gene>
<sequence length="366" mass="41330">MTLGNSLSVVNATKYYKKFKAVDDVNLTVNQGEFLTILGPSGSGKTSLLKLIAGFEQLSNGSIMLNHQDISNKKPYERQIGMLFQNYALFPHMTVFDNIAYPLSLRKMAKEEVKQKVESILKLIHLEEYAQRYPEQLSGGQQQRVALARAIVFNPPLLLLDEPLGALDKQLRKQMQLEIKQIQEHVGITTVSVTHDQEEALTMSDKICVMNKGRIEQVDSPEMLYKQPKNRFVAEFIGEINLIKGQVVSVIDGNAMVKVNEDMSVHIEMNKDASKEMKNKSMLIGLRPENIQIARDQTQFHNTIRVRVLETIYVGEAINIKTKMDTGEEIMAKIPAHMSEMIVKGEEILLGWNSKDACLIPDETTI</sequence>
<dbReference type="OrthoDB" id="9790614at2"/>
<dbReference type="FunFam" id="3.40.50.300:FF:000133">
    <property type="entry name" value="Spermidine/putrescine import ATP-binding protein PotA"/>
    <property type="match status" value="1"/>
</dbReference>
<dbReference type="Pfam" id="PF00005">
    <property type="entry name" value="ABC_tran"/>
    <property type="match status" value="1"/>
</dbReference>
<comment type="similarity">
    <text evidence="7">Belongs to the ABC transporter superfamily. Spermidine/putrescine importer (TC 3.A.1.11.1) family.</text>
</comment>
<dbReference type="EMBL" id="VDGG01000001">
    <property type="protein sequence ID" value="TQR18730.1"/>
    <property type="molecule type" value="Genomic_DNA"/>
</dbReference>
<dbReference type="PROSITE" id="PS50893">
    <property type="entry name" value="ABC_TRANSPORTER_2"/>
    <property type="match status" value="1"/>
</dbReference>
<dbReference type="SUPFAM" id="SSF52540">
    <property type="entry name" value="P-loop containing nucleoside triphosphate hydrolases"/>
    <property type="match status" value="1"/>
</dbReference>
<comment type="function">
    <text evidence="7">Part of the ABC transporter complex PotABCD involved in spermidine/putrescine import. Responsible for energy coupling to the transport system.</text>
</comment>
<dbReference type="InterPro" id="IPR008995">
    <property type="entry name" value="Mo/tungstate-bd_C_term_dom"/>
</dbReference>
<comment type="catalytic activity">
    <reaction evidence="7">
        <text>ATP + H2O + polyamine-[polyamine-binding protein]Side 1 = ADP + phosphate + polyamineSide 2 + [polyamine-binding protein]Side 1.</text>
        <dbReference type="EC" id="7.6.2.11"/>
    </reaction>
</comment>
<dbReference type="Gene3D" id="3.40.50.300">
    <property type="entry name" value="P-loop containing nucleotide triphosphate hydrolases"/>
    <property type="match status" value="1"/>
</dbReference>
<keyword evidence="1 7" id="KW-0813">Transport</keyword>
<dbReference type="Pfam" id="PF08402">
    <property type="entry name" value="TOBE_2"/>
    <property type="match status" value="1"/>
</dbReference>
<evidence type="ECO:0000313" key="9">
    <source>
        <dbReference type="EMBL" id="TQR18730.1"/>
    </source>
</evidence>
<dbReference type="PANTHER" id="PTHR42781">
    <property type="entry name" value="SPERMIDINE/PUTRESCINE IMPORT ATP-BINDING PROTEIN POTA"/>
    <property type="match status" value="1"/>
</dbReference>
<dbReference type="EC" id="7.6.2.11" evidence="7"/>
<evidence type="ECO:0000256" key="6">
    <source>
        <dbReference type="ARBA" id="ARBA00023136"/>
    </source>
</evidence>
<evidence type="ECO:0000256" key="7">
    <source>
        <dbReference type="RuleBase" id="RU364083"/>
    </source>
</evidence>
<dbReference type="GO" id="GO:0043190">
    <property type="term" value="C:ATP-binding cassette (ABC) transporter complex"/>
    <property type="evidence" value="ECO:0007669"/>
    <property type="project" value="InterPro"/>
</dbReference>
<evidence type="ECO:0000256" key="3">
    <source>
        <dbReference type="ARBA" id="ARBA00022741"/>
    </source>
</evidence>
<dbReference type="Gene3D" id="2.40.50.100">
    <property type="match status" value="1"/>
</dbReference>
<dbReference type="SUPFAM" id="SSF50331">
    <property type="entry name" value="MOP-like"/>
    <property type="match status" value="1"/>
</dbReference>
<comment type="subunit">
    <text evidence="7">The complex is composed of two ATP-binding proteins (PotA), two transmembrane proteins (PotB and PotC) and a solute-binding protein (PotD).</text>
</comment>
<reference evidence="9 10" key="1">
    <citation type="submission" date="2019-05" db="EMBL/GenBank/DDBJ databases">
        <title>Psychrobacillus vulpis sp. nov., a new species isolated from feces of a red fox that inhabits in The Tablas de Daimiel Natural Park, Albacete, Spain.</title>
        <authorList>
            <person name="Rodriguez M."/>
            <person name="Reina J.C."/>
            <person name="Bejar V."/>
            <person name="Llamas I."/>
        </authorList>
    </citation>
    <scope>NUCLEOTIDE SEQUENCE [LARGE SCALE GENOMIC DNA]</scope>
    <source>
        <strain evidence="9 10">NHI-2</strain>
    </source>
</reference>
<dbReference type="PROSITE" id="PS00211">
    <property type="entry name" value="ABC_TRANSPORTER_1"/>
    <property type="match status" value="1"/>
</dbReference>
<dbReference type="InterPro" id="IPR003593">
    <property type="entry name" value="AAA+_ATPase"/>
</dbReference>
<dbReference type="InterPro" id="IPR005893">
    <property type="entry name" value="PotA-like"/>
</dbReference>
<keyword evidence="4 7" id="KW-0067">ATP-binding</keyword>
<evidence type="ECO:0000256" key="1">
    <source>
        <dbReference type="ARBA" id="ARBA00022448"/>
    </source>
</evidence>
<organism evidence="9 10">
    <name type="scientific">Psychrobacillus soli</name>
    <dbReference type="NCBI Taxonomy" id="1543965"/>
    <lineage>
        <taxon>Bacteria</taxon>
        <taxon>Bacillati</taxon>
        <taxon>Bacillota</taxon>
        <taxon>Bacilli</taxon>
        <taxon>Bacillales</taxon>
        <taxon>Bacillaceae</taxon>
        <taxon>Psychrobacillus</taxon>
    </lineage>
</organism>
<dbReference type="NCBIfam" id="TIGR01187">
    <property type="entry name" value="potA"/>
    <property type="match status" value="1"/>
</dbReference>
<dbReference type="GO" id="GO:0016887">
    <property type="term" value="F:ATP hydrolysis activity"/>
    <property type="evidence" value="ECO:0007669"/>
    <property type="project" value="InterPro"/>
</dbReference>
<evidence type="ECO:0000259" key="8">
    <source>
        <dbReference type="PROSITE" id="PS50893"/>
    </source>
</evidence>
<dbReference type="InterPro" id="IPR003439">
    <property type="entry name" value="ABC_transporter-like_ATP-bd"/>
</dbReference>
<dbReference type="InterPro" id="IPR050093">
    <property type="entry name" value="ABC_SmlMolc_Importer"/>
</dbReference>
<evidence type="ECO:0000256" key="2">
    <source>
        <dbReference type="ARBA" id="ARBA00022475"/>
    </source>
</evidence>
<keyword evidence="6 7" id="KW-0472">Membrane</keyword>
<dbReference type="AlphaFoldDB" id="A0A544TMV2"/>
<dbReference type="InterPro" id="IPR027417">
    <property type="entry name" value="P-loop_NTPase"/>
</dbReference>
<dbReference type="SMART" id="SM00382">
    <property type="entry name" value="AAA"/>
    <property type="match status" value="1"/>
</dbReference>
<evidence type="ECO:0000313" key="10">
    <source>
        <dbReference type="Proteomes" id="UP000318937"/>
    </source>
</evidence>
<keyword evidence="3 7" id="KW-0547">Nucleotide-binding</keyword>
<dbReference type="InterPro" id="IPR013611">
    <property type="entry name" value="Transp-assoc_OB_typ2"/>
</dbReference>
<evidence type="ECO:0000256" key="5">
    <source>
        <dbReference type="ARBA" id="ARBA00022967"/>
    </source>
</evidence>
<accession>A0A544TMV2</accession>
<dbReference type="PANTHER" id="PTHR42781:SF4">
    <property type="entry name" value="SPERMIDINE_PUTRESCINE IMPORT ATP-BINDING PROTEIN POTA"/>
    <property type="match status" value="1"/>
</dbReference>
<proteinExistence type="inferred from homology"/>
<dbReference type="InterPro" id="IPR017871">
    <property type="entry name" value="ABC_transporter-like_CS"/>
</dbReference>
<dbReference type="GO" id="GO:0005524">
    <property type="term" value="F:ATP binding"/>
    <property type="evidence" value="ECO:0007669"/>
    <property type="project" value="UniProtKB-KW"/>
</dbReference>
<keyword evidence="5 7" id="KW-1278">Translocase</keyword>
<comment type="caution">
    <text evidence="9">The sequence shown here is derived from an EMBL/GenBank/DDBJ whole genome shotgun (WGS) entry which is preliminary data.</text>
</comment>
<dbReference type="Proteomes" id="UP000318937">
    <property type="component" value="Unassembled WGS sequence"/>
</dbReference>
<keyword evidence="2 7" id="KW-1003">Cell membrane</keyword>